<evidence type="ECO:0000313" key="2">
    <source>
        <dbReference type="EMBL" id="QCY45957.1"/>
    </source>
</evidence>
<proteinExistence type="predicted"/>
<dbReference type="RefSeq" id="WP_138174601.1">
    <property type="nucleotide sequence ID" value="NZ_JBEYJE010000004.1"/>
</dbReference>
<keyword evidence="1" id="KW-0812">Transmembrane</keyword>
<reference evidence="2 3" key="1">
    <citation type="submission" date="2018-12" db="EMBL/GenBank/DDBJ databases">
        <title>Complete Genome Sequence of Glutamicibacter creatinolyticus strain LGCM259,isolated from an abscess of a 12-year-old mare in Italy.</title>
        <authorList>
            <person name="Santos R.G."/>
            <person name="Silva A.L."/>
            <person name="Seyffert N."/>
            <person name="Castro T.L.P."/>
            <person name="Attili A.R."/>
            <person name="Rifici C."/>
            <person name="Mazzullo G."/>
            <person name="Brenig B."/>
            <person name="Venanzi F."/>
            <person name="Azevedo V."/>
        </authorList>
    </citation>
    <scope>NUCLEOTIDE SEQUENCE [LARGE SCALE GENOMIC DNA]</scope>
    <source>
        <strain evidence="2 3">LGCM 259</strain>
    </source>
</reference>
<gene>
    <name evidence="2" type="ORF">GcLGCM259_0173</name>
</gene>
<keyword evidence="3" id="KW-1185">Reference proteome</keyword>
<evidence type="ECO:0000313" key="3">
    <source>
        <dbReference type="Proteomes" id="UP000307000"/>
    </source>
</evidence>
<dbReference type="AlphaFoldDB" id="A0A5B7WPT6"/>
<sequence length="79" mass="7848">MGGTGSTIRGTTHRQNTRGRAAMALRITLVLAATVVLGAFIAFALTGAPVYFVAGMSGFAAVGAAASAAHQVTGRKEAA</sequence>
<name>A0A5B7WPT6_9MICC</name>
<feature type="transmembrane region" description="Helical" evidence="1">
    <location>
        <begin position="50"/>
        <end position="69"/>
    </location>
</feature>
<keyword evidence="1" id="KW-1133">Transmembrane helix</keyword>
<organism evidence="2 3">
    <name type="scientific">Glutamicibacter creatinolyticus</name>
    <dbReference type="NCBI Taxonomy" id="162496"/>
    <lineage>
        <taxon>Bacteria</taxon>
        <taxon>Bacillati</taxon>
        <taxon>Actinomycetota</taxon>
        <taxon>Actinomycetes</taxon>
        <taxon>Micrococcales</taxon>
        <taxon>Micrococcaceae</taxon>
        <taxon>Glutamicibacter</taxon>
    </lineage>
</organism>
<feature type="transmembrane region" description="Helical" evidence="1">
    <location>
        <begin position="21"/>
        <end position="44"/>
    </location>
</feature>
<dbReference type="EMBL" id="CP034412">
    <property type="protein sequence ID" value="QCY45957.1"/>
    <property type="molecule type" value="Genomic_DNA"/>
</dbReference>
<keyword evidence="1" id="KW-0472">Membrane</keyword>
<evidence type="ECO:0000256" key="1">
    <source>
        <dbReference type="SAM" id="Phobius"/>
    </source>
</evidence>
<dbReference type="Proteomes" id="UP000307000">
    <property type="component" value="Chromosome"/>
</dbReference>
<accession>A0A5B7WPT6</accession>
<dbReference type="KEGG" id="gcr:GcLGCM259_0173"/>
<protein>
    <submittedName>
        <fullName evidence="2">Uncharacterized protein</fullName>
    </submittedName>
</protein>